<dbReference type="AlphaFoldDB" id="A0A538SAP2"/>
<organism evidence="2 3">
    <name type="scientific">Eiseniibacteriota bacterium</name>
    <dbReference type="NCBI Taxonomy" id="2212470"/>
    <lineage>
        <taxon>Bacteria</taxon>
        <taxon>Candidatus Eiseniibacteriota</taxon>
    </lineage>
</organism>
<dbReference type="GO" id="GO:0016740">
    <property type="term" value="F:transferase activity"/>
    <property type="evidence" value="ECO:0007669"/>
    <property type="project" value="UniProtKB-KW"/>
</dbReference>
<dbReference type="PANTHER" id="PTHR42883:SF2">
    <property type="entry name" value="THYMIDYLYLTRANSFERASE"/>
    <property type="match status" value="1"/>
</dbReference>
<dbReference type="SUPFAM" id="SSF53448">
    <property type="entry name" value="Nucleotide-diphospho-sugar transferases"/>
    <property type="match status" value="1"/>
</dbReference>
<evidence type="ECO:0000313" key="2">
    <source>
        <dbReference type="EMBL" id="TMQ48439.1"/>
    </source>
</evidence>
<feature type="domain" description="Nucleotidyl transferase" evidence="1">
    <location>
        <begin position="5"/>
        <end position="235"/>
    </location>
</feature>
<sequence length="327" mass="35009">MKPVAIVPVAGAGTRLRPHTHTTPKALLLVAGKTILAHILDQIVPVSPEKVILVIAPGALGERIRDYASSRKDLRIECVVQEEPKGLGHAVAQARHAAGKSPLLIILGDTIVQADLEALIQDGSRVGVREVDDPRRFGVALVRDGKIVQVVEKPAKPVSKLAIVGLYYIAKGPLLFDCLDRLVREGRLTRGEIQLTDALGLLIEGGEELRPFPVKGWYDCGKTETLLETNRALLDQLAAPVTREGVVVLPPVAMDPTADVSAAVIGPHVSIGPRTQVRQAVVRNSILNEGANVRDILLEGSVVGENAVVRGAYQRLNVGDSSEVEYS</sequence>
<protein>
    <submittedName>
        <fullName evidence="2">Nucleotidyl transferase</fullName>
    </submittedName>
</protein>
<dbReference type="Pfam" id="PF00483">
    <property type="entry name" value="NTP_transferase"/>
    <property type="match status" value="1"/>
</dbReference>
<dbReference type="InterPro" id="IPR029044">
    <property type="entry name" value="Nucleotide-diphossugar_trans"/>
</dbReference>
<proteinExistence type="predicted"/>
<dbReference type="Gene3D" id="3.90.550.10">
    <property type="entry name" value="Spore Coat Polysaccharide Biosynthesis Protein SpsA, Chain A"/>
    <property type="match status" value="1"/>
</dbReference>
<keyword evidence="2" id="KW-0808">Transferase</keyword>
<dbReference type="EMBL" id="VBOR01000075">
    <property type="protein sequence ID" value="TMQ48439.1"/>
    <property type="molecule type" value="Genomic_DNA"/>
</dbReference>
<gene>
    <name evidence="2" type="ORF">E6K71_07300</name>
</gene>
<dbReference type="PANTHER" id="PTHR42883">
    <property type="entry name" value="GLUCOSE-1-PHOSPHATE THYMIDYLTRANSFERASE"/>
    <property type="match status" value="1"/>
</dbReference>
<evidence type="ECO:0000313" key="3">
    <source>
        <dbReference type="Proteomes" id="UP000316292"/>
    </source>
</evidence>
<evidence type="ECO:0000259" key="1">
    <source>
        <dbReference type="Pfam" id="PF00483"/>
    </source>
</evidence>
<comment type="caution">
    <text evidence="2">The sequence shown here is derived from an EMBL/GenBank/DDBJ whole genome shotgun (WGS) entry which is preliminary data.</text>
</comment>
<name>A0A538SAP2_UNCEI</name>
<dbReference type="InterPro" id="IPR005835">
    <property type="entry name" value="NTP_transferase_dom"/>
</dbReference>
<reference evidence="2 3" key="1">
    <citation type="journal article" date="2019" name="Nat. Microbiol.">
        <title>Mediterranean grassland soil C-N compound turnover is dependent on rainfall and depth, and is mediated by genomically divergent microorganisms.</title>
        <authorList>
            <person name="Diamond S."/>
            <person name="Andeer P.F."/>
            <person name="Li Z."/>
            <person name="Crits-Christoph A."/>
            <person name="Burstein D."/>
            <person name="Anantharaman K."/>
            <person name="Lane K.R."/>
            <person name="Thomas B.C."/>
            <person name="Pan C."/>
            <person name="Northen T.R."/>
            <person name="Banfield J.F."/>
        </authorList>
    </citation>
    <scope>NUCLEOTIDE SEQUENCE [LARGE SCALE GENOMIC DNA]</scope>
    <source>
        <strain evidence="2">WS_1</strain>
    </source>
</reference>
<accession>A0A538SAP2</accession>
<dbReference type="Proteomes" id="UP000316292">
    <property type="component" value="Unassembled WGS sequence"/>
</dbReference>